<keyword evidence="1" id="KW-0472">Membrane</keyword>
<gene>
    <name evidence="3" type="ORF">BVE84_00960</name>
    <name evidence="2" type="ORF">BVE86_02115</name>
</gene>
<keyword evidence="1" id="KW-1133">Transmembrane helix</keyword>
<dbReference type="InterPro" id="IPR007401">
    <property type="entry name" value="DUF454"/>
</dbReference>
<dbReference type="AlphaFoldDB" id="A0AB36JTG2"/>
<dbReference type="EMBL" id="MSPT01000003">
    <property type="protein sequence ID" value="ONK28899.1"/>
    <property type="molecule type" value="Genomic_DNA"/>
</dbReference>
<evidence type="ECO:0000313" key="4">
    <source>
        <dbReference type="Proteomes" id="UP000188600"/>
    </source>
</evidence>
<proteinExistence type="predicted"/>
<protein>
    <recommendedName>
        <fullName evidence="6">DUF454 domain-containing protein</fullName>
    </recommendedName>
</protein>
<dbReference type="Proteomes" id="UP000188946">
    <property type="component" value="Unassembled WGS sequence"/>
</dbReference>
<dbReference type="EMBL" id="MSPR01000001">
    <property type="protein sequence ID" value="ONK31110.1"/>
    <property type="molecule type" value="Genomic_DNA"/>
</dbReference>
<dbReference type="PIRSF" id="PIRSF016789">
    <property type="entry name" value="DUF454"/>
    <property type="match status" value="1"/>
</dbReference>
<organism evidence="2 4">
    <name type="scientific">Streptococcus azizii</name>
    <dbReference type="NCBI Taxonomy" id="1579424"/>
    <lineage>
        <taxon>Bacteria</taxon>
        <taxon>Bacillati</taxon>
        <taxon>Bacillota</taxon>
        <taxon>Bacilli</taxon>
        <taxon>Lactobacillales</taxon>
        <taxon>Streptococcaceae</taxon>
        <taxon>Streptococcus</taxon>
    </lineage>
</organism>
<dbReference type="RefSeq" id="WP_076995210.1">
    <property type="nucleotide sequence ID" value="NZ_MSPR01000001.1"/>
</dbReference>
<dbReference type="PANTHER" id="PTHR35813">
    <property type="entry name" value="INNER MEMBRANE PROTEIN YBAN"/>
    <property type="match status" value="1"/>
</dbReference>
<name>A0AB36JTG2_9STRE</name>
<dbReference type="PANTHER" id="PTHR35813:SF1">
    <property type="entry name" value="INNER MEMBRANE PROTEIN YBAN"/>
    <property type="match status" value="1"/>
</dbReference>
<accession>A0AB36JTG2</accession>
<evidence type="ECO:0000313" key="3">
    <source>
        <dbReference type="EMBL" id="ONK31110.1"/>
    </source>
</evidence>
<feature type="transmembrane region" description="Helical" evidence="1">
    <location>
        <begin position="99"/>
        <end position="116"/>
    </location>
</feature>
<evidence type="ECO:0000313" key="2">
    <source>
        <dbReference type="EMBL" id="ONK28899.1"/>
    </source>
</evidence>
<comment type="caution">
    <text evidence="2">The sequence shown here is derived from an EMBL/GenBank/DDBJ whole genome shotgun (WGS) entry which is preliminary data.</text>
</comment>
<evidence type="ECO:0000313" key="5">
    <source>
        <dbReference type="Proteomes" id="UP000188946"/>
    </source>
</evidence>
<dbReference type="Pfam" id="PF04304">
    <property type="entry name" value="DUF454"/>
    <property type="match status" value="1"/>
</dbReference>
<evidence type="ECO:0000256" key="1">
    <source>
        <dbReference type="SAM" id="Phobius"/>
    </source>
</evidence>
<feature type="transmembrane region" description="Helical" evidence="1">
    <location>
        <begin position="77"/>
        <end position="93"/>
    </location>
</feature>
<sequence>MKKCIFLLCGHISLIVGVIGIFLPLIPTTPLLLLAGFCFAKSSKQLEARVRKSNIYQFYVADYAETKAIDRRRKKTIILQIYLLMGISIYVAPLLPVKILLACLTVFITYYLFFVIPDKDD</sequence>
<dbReference type="GO" id="GO:0005886">
    <property type="term" value="C:plasma membrane"/>
    <property type="evidence" value="ECO:0007669"/>
    <property type="project" value="TreeGrafter"/>
</dbReference>
<evidence type="ECO:0008006" key="6">
    <source>
        <dbReference type="Google" id="ProtNLM"/>
    </source>
</evidence>
<keyword evidence="5" id="KW-1185">Reference proteome</keyword>
<feature type="transmembrane region" description="Helical" evidence="1">
    <location>
        <begin position="12"/>
        <end position="39"/>
    </location>
</feature>
<dbReference type="Proteomes" id="UP000188600">
    <property type="component" value="Unassembled WGS sequence"/>
</dbReference>
<keyword evidence="1" id="KW-0812">Transmembrane</keyword>
<reference evidence="4 5" key="1">
    <citation type="submission" date="2016-12" db="EMBL/GenBank/DDBJ databases">
        <authorList>
            <person name="Gulvik C.A."/>
        </authorList>
    </citation>
    <scope>NUCLEOTIDE SEQUENCE [LARGE SCALE GENOMIC DNA]</scope>
    <source>
        <strain evidence="3 5">12-5202</strain>
        <strain evidence="2 4">12-5291</strain>
    </source>
</reference>